<gene>
    <name evidence="2" type="ORF">METZ01_LOCUS171904</name>
</gene>
<proteinExistence type="predicted"/>
<evidence type="ECO:0000313" key="2">
    <source>
        <dbReference type="EMBL" id="SVB19050.1"/>
    </source>
</evidence>
<accession>A0A382BZ09</accession>
<dbReference type="AlphaFoldDB" id="A0A382BZ09"/>
<dbReference type="SUPFAM" id="SSF54909">
    <property type="entry name" value="Dimeric alpha+beta barrel"/>
    <property type="match status" value="1"/>
</dbReference>
<organism evidence="2">
    <name type="scientific">marine metagenome</name>
    <dbReference type="NCBI Taxonomy" id="408172"/>
    <lineage>
        <taxon>unclassified sequences</taxon>
        <taxon>metagenomes</taxon>
        <taxon>ecological metagenomes</taxon>
    </lineage>
</organism>
<dbReference type="InterPro" id="IPR011008">
    <property type="entry name" value="Dimeric_a/b-barrel"/>
</dbReference>
<dbReference type="InterPro" id="IPR010753">
    <property type="entry name" value="DUF1330"/>
</dbReference>
<dbReference type="Pfam" id="PF07045">
    <property type="entry name" value="DUF1330"/>
    <property type="match status" value="1"/>
</dbReference>
<evidence type="ECO:0000259" key="1">
    <source>
        <dbReference type="Pfam" id="PF07045"/>
    </source>
</evidence>
<feature type="domain" description="DUF1330" evidence="1">
    <location>
        <begin position="38"/>
        <end position="124"/>
    </location>
</feature>
<reference evidence="2" key="1">
    <citation type="submission" date="2018-05" db="EMBL/GenBank/DDBJ databases">
        <authorList>
            <person name="Lanie J.A."/>
            <person name="Ng W.-L."/>
            <person name="Kazmierczak K.M."/>
            <person name="Andrzejewski T.M."/>
            <person name="Davidsen T.M."/>
            <person name="Wayne K.J."/>
            <person name="Tettelin H."/>
            <person name="Glass J.I."/>
            <person name="Rusch D."/>
            <person name="Podicherti R."/>
            <person name="Tsui H.-C.T."/>
            <person name="Winkler M.E."/>
        </authorList>
    </citation>
    <scope>NUCLEOTIDE SEQUENCE</scope>
</reference>
<protein>
    <recommendedName>
        <fullName evidence="1">DUF1330 domain-containing protein</fullName>
    </recommendedName>
</protein>
<dbReference type="Gene3D" id="3.30.70.100">
    <property type="match status" value="1"/>
</dbReference>
<dbReference type="EMBL" id="UINC01032038">
    <property type="protein sequence ID" value="SVB19050.1"/>
    <property type="molecule type" value="Genomic_DNA"/>
</dbReference>
<name>A0A382BZ09_9ZZZZ</name>
<sequence length="153" mass="17318">MVDIRFGFFILLALFNTTHAFAEPEQLEVVCDKPVIMLVIVQVENEEPLAAYGKELRKLTTYRDQQGYYLFNVQTEAFEGEWPENQGVMGAKFPCVEAARGFWFSDEYQGIREVRSGTGKVTATIHPIHETPAHIVGAKPKRLFAQQPTQANP</sequence>